<evidence type="ECO:0000256" key="3">
    <source>
        <dbReference type="ARBA" id="ARBA00022692"/>
    </source>
</evidence>
<dbReference type="GO" id="GO:0005886">
    <property type="term" value="C:plasma membrane"/>
    <property type="evidence" value="ECO:0007669"/>
    <property type="project" value="UniProtKB-SubCell"/>
</dbReference>
<evidence type="ECO:0000256" key="2">
    <source>
        <dbReference type="ARBA" id="ARBA00022475"/>
    </source>
</evidence>
<keyword evidence="5" id="KW-0573">Peptidoglycan synthesis</keyword>
<evidence type="ECO:0000313" key="11">
    <source>
        <dbReference type="EMBL" id="XBH18871.1"/>
    </source>
</evidence>
<dbReference type="GO" id="GO:0034204">
    <property type="term" value="P:lipid translocation"/>
    <property type="evidence" value="ECO:0007669"/>
    <property type="project" value="TreeGrafter"/>
</dbReference>
<evidence type="ECO:0000256" key="5">
    <source>
        <dbReference type="ARBA" id="ARBA00022984"/>
    </source>
</evidence>
<dbReference type="RefSeq" id="WP_348264089.1">
    <property type="nucleotide sequence ID" value="NZ_CP121196.1"/>
</dbReference>
<organism evidence="11">
    <name type="scientific">Telmatobacter sp. DSM 110680</name>
    <dbReference type="NCBI Taxonomy" id="3036704"/>
    <lineage>
        <taxon>Bacteria</taxon>
        <taxon>Pseudomonadati</taxon>
        <taxon>Acidobacteriota</taxon>
        <taxon>Terriglobia</taxon>
        <taxon>Terriglobales</taxon>
        <taxon>Acidobacteriaceae</taxon>
        <taxon>Telmatobacter</taxon>
    </lineage>
</organism>
<feature type="transmembrane region" description="Helical" evidence="10">
    <location>
        <begin position="140"/>
        <end position="160"/>
    </location>
</feature>
<feature type="transmembrane region" description="Helical" evidence="10">
    <location>
        <begin position="412"/>
        <end position="434"/>
    </location>
</feature>
<dbReference type="NCBIfam" id="TIGR01695">
    <property type="entry name" value="murJ_mviN"/>
    <property type="match status" value="1"/>
</dbReference>
<keyword evidence="7 10" id="KW-0472">Membrane</keyword>
<keyword evidence="4" id="KW-0133">Cell shape</keyword>
<feature type="transmembrane region" description="Helical" evidence="10">
    <location>
        <begin position="172"/>
        <end position="189"/>
    </location>
</feature>
<dbReference type="AlphaFoldDB" id="A0AAU7DQ22"/>
<feature type="transmembrane region" description="Helical" evidence="10">
    <location>
        <begin position="356"/>
        <end position="374"/>
    </location>
</feature>
<feature type="transmembrane region" description="Helical" evidence="10">
    <location>
        <begin position="12"/>
        <end position="39"/>
    </location>
</feature>
<dbReference type="PANTHER" id="PTHR47019">
    <property type="entry name" value="LIPID II FLIPPASE MURJ"/>
    <property type="match status" value="1"/>
</dbReference>
<feature type="transmembrane region" description="Helical" evidence="10">
    <location>
        <begin position="492"/>
        <end position="515"/>
    </location>
</feature>
<feature type="transmembrane region" description="Helical" evidence="10">
    <location>
        <begin position="454"/>
        <end position="472"/>
    </location>
</feature>
<evidence type="ECO:0000256" key="8">
    <source>
        <dbReference type="ARBA" id="ARBA00060041"/>
    </source>
</evidence>
<gene>
    <name evidence="11" type="primary">murJ</name>
    <name evidence="11" type="ORF">P8935_06030</name>
</gene>
<sequence length="526" mass="56992">MRVLRPSHAHTAFTATVVLMASTFLSSVFGLVRNMYIAWVFGRGMEADAFLAAFQLPDMISYFLVGGAASITFVTILTRYRDSGREEEGTRSLSVILTTMFLVLGGALVLAEILAPWYVHWWFSGFDEKKAALCVSLTRILLPAQLFFFAGGVFGAVLLVRKRFTIQAITPLIYNLGTIVGGILLVKRLGISSLALGTVAGALLGPFLLNAVFARRAGVRYRPILDWHDEGLHEWVRLSLPLIIGVSLVTADNWIIAHFASNTSGAISLMTYAKRLFTAPMSMLAQAAGAASMPFFASLWAKKQRFEFASAVADSVSRVTCMGLLAASGMIALGKPAIDLLFVGGRFSTADARECAAYFAVFSISLFLWSAQSIYSRAFYAAGNTFAPMVAGTIITLISLPIYAGFFRGYGAMGLAFASDLGIGLQTLTIGFLLHQRKMVSLASLDYREMARCVAAALTGGAITWIVFSWMAGELFPRMNITGHQRLIDLAVLLAGGLLWGGITLWVLTRTGSALPKVMMKRLRLA</sequence>
<comment type="function">
    <text evidence="8">Involved in peptidoglycan biosynthesis. Transports lipid-linked peptidoglycan precursors from the inner to the outer leaflet of the cytoplasmic membrane.</text>
</comment>
<evidence type="ECO:0000256" key="7">
    <source>
        <dbReference type="ARBA" id="ARBA00023136"/>
    </source>
</evidence>
<accession>A0AAU7DQ22</accession>
<dbReference type="PRINTS" id="PR01806">
    <property type="entry name" value="VIRFACTRMVIN"/>
</dbReference>
<dbReference type="InterPro" id="IPR051050">
    <property type="entry name" value="Lipid_II_flippase_MurJ/MviN"/>
</dbReference>
<feature type="transmembrane region" description="Helical" evidence="10">
    <location>
        <begin position="276"/>
        <end position="301"/>
    </location>
</feature>
<dbReference type="Pfam" id="PF03023">
    <property type="entry name" value="MurJ"/>
    <property type="match status" value="1"/>
</dbReference>
<dbReference type="CDD" id="cd13123">
    <property type="entry name" value="MATE_MurJ_like"/>
    <property type="match status" value="1"/>
</dbReference>
<keyword evidence="2" id="KW-1003">Cell membrane</keyword>
<dbReference type="GO" id="GO:0009252">
    <property type="term" value="P:peptidoglycan biosynthetic process"/>
    <property type="evidence" value="ECO:0007669"/>
    <property type="project" value="UniProtKB-KW"/>
</dbReference>
<protein>
    <submittedName>
        <fullName evidence="11">Murein biosynthesis integral membrane protein MurJ</fullName>
    </submittedName>
</protein>
<evidence type="ECO:0000256" key="6">
    <source>
        <dbReference type="ARBA" id="ARBA00022989"/>
    </source>
</evidence>
<reference evidence="11" key="1">
    <citation type="submission" date="2023-03" db="EMBL/GenBank/DDBJ databases">
        <title>Edaphobacter sp.</title>
        <authorList>
            <person name="Huber K.J."/>
            <person name="Papendorf J."/>
            <person name="Pilke C."/>
            <person name="Bunk B."/>
            <person name="Sproeer C."/>
            <person name="Pester M."/>
        </authorList>
    </citation>
    <scope>NUCLEOTIDE SEQUENCE</scope>
    <source>
        <strain evidence="11">DSM 110680</strain>
    </source>
</reference>
<feature type="transmembrane region" description="Helical" evidence="10">
    <location>
        <begin position="322"/>
        <end position="344"/>
    </location>
</feature>
<feature type="transmembrane region" description="Helical" evidence="10">
    <location>
        <begin position="235"/>
        <end position="256"/>
    </location>
</feature>
<evidence type="ECO:0000256" key="10">
    <source>
        <dbReference type="SAM" id="Phobius"/>
    </source>
</evidence>
<evidence type="ECO:0000256" key="1">
    <source>
        <dbReference type="ARBA" id="ARBA00004651"/>
    </source>
</evidence>
<feature type="transmembrane region" description="Helical" evidence="10">
    <location>
        <begin position="59"/>
        <end position="80"/>
    </location>
</feature>
<name>A0AAU7DQ22_9BACT</name>
<evidence type="ECO:0000256" key="4">
    <source>
        <dbReference type="ARBA" id="ARBA00022960"/>
    </source>
</evidence>
<feature type="transmembrane region" description="Helical" evidence="10">
    <location>
        <begin position="195"/>
        <end position="214"/>
    </location>
</feature>
<evidence type="ECO:0000256" key="9">
    <source>
        <dbReference type="ARBA" id="ARBA00061532"/>
    </source>
</evidence>
<feature type="transmembrane region" description="Helical" evidence="10">
    <location>
        <begin position="92"/>
        <end position="120"/>
    </location>
</feature>
<dbReference type="GO" id="GO:0015648">
    <property type="term" value="F:lipid-linked peptidoglycan transporter activity"/>
    <property type="evidence" value="ECO:0007669"/>
    <property type="project" value="TreeGrafter"/>
</dbReference>
<feature type="transmembrane region" description="Helical" evidence="10">
    <location>
        <begin position="386"/>
        <end position="406"/>
    </location>
</feature>
<proteinExistence type="inferred from homology"/>
<dbReference type="PANTHER" id="PTHR47019:SF1">
    <property type="entry name" value="LIPID II FLIPPASE MURJ"/>
    <property type="match status" value="1"/>
</dbReference>
<dbReference type="EMBL" id="CP121196">
    <property type="protein sequence ID" value="XBH18871.1"/>
    <property type="molecule type" value="Genomic_DNA"/>
</dbReference>
<keyword evidence="3 10" id="KW-0812">Transmembrane</keyword>
<dbReference type="GO" id="GO:0008360">
    <property type="term" value="P:regulation of cell shape"/>
    <property type="evidence" value="ECO:0007669"/>
    <property type="project" value="UniProtKB-KW"/>
</dbReference>
<comment type="similarity">
    <text evidence="9">Belongs to the MurJ/MviN family.</text>
</comment>
<dbReference type="InterPro" id="IPR004268">
    <property type="entry name" value="MurJ"/>
</dbReference>
<comment type="subcellular location">
    <subcellularLocation>
        <location evidence="1">Cell membrane</location>
        <topology evidence="1">Multi-pass membrane protein</topology>
    </subcellularLocation>
</comment>
<keyword evidence="6 10" id="KW-1133">Transmembrane helix</keyword>